<dbReference type="KEGG" id="aqg:HRU87_06550"/>
<accession>A0A7D4QH19</accession>
<dbReference type="RefSeq" id="WP_173494104.1">
    <property type="nucleotide sequence ID" value="NZ_CP054056.1"/>
</dbReference>
<evidence type="ECO:0000259" key="1">
    <source>
        <dbReference type="Pfam" id="PF07739"/>
    </source>
</evidence>
<dbReference type="Gene3D" id="1.10.490.50">
    <property type="entry name" value="Antibiotic binding domain of TipA-like multidrug resistance regulators"/>
    <property type="match status" value="1"/>
</dbReference>
<dbReference type="AlphaFoldDB" id="A0A7D4QH19"/>
<dbReference type="EMBL" id="CP054056">
    <property type="protein sequence ID" value="QKJ25808.1"/>
    <property type="molecule type" value="Genomic_DNA"/>
</dbReference>
<gene>
    <name evidence="2" type="ORF">HRU87_06550</name>
</gene>
<protein>
    <submittedName>
        <fullName evidence="2">TipAS antibiotic-recognition domain-containing protein</fullName>
    </submittedName>
</protein>
<dbReference type="Pfam" id="PF07739">
    <property type="entry name" value="TipAS"/>
    <property type="match status" value="1"/>
</dbReference>
<proteinExistence type="predicted"/>
<evidence type="ECO:0000313" key="2">
    <source>
        <dbReference type="EMBL" id="QKJ25808.1"/>
    </source>
</evidence>
<dbReference type="Proteomes" id="UP000501003">
    <property type="component" value="Chromosome"/>
</dbReference>
<reference evidence="2 3" key="1">
    <citation type="submission" date="2020-05" db="EMBL/GenBank/DDBJ databases">
        <title>Aquirufa sp. strain 15G-AUS-rot a new Aquirufa species.</title>
        <authorList>
            <person name="Pitt A."/>
            <person name="Hahn M.W."/>
        </authorList>
    </citation>
    <scope>NUCLEOTIDE SEQUENCE [LARGE SCALE GENOMIC DNA]</scope>
    <source>
        <strain evidence="2 3">15G-AUS-rot</strain>
    </source>
</reference>
<evidence type="ECO:0000313" key="3">
    <source>
        <dbReference type="Proteomes" id="UP000501003"/>
    </source>
</evidence>
<keyword evidence="3" id="KW-1185">Reference proteome</keyword>
<dbReference type="InterPro" id="IPR036244">
    <property type="entry name" value="TipA-like_antibiotic-bd"/>
</dbReference>
<name>A0A7D4QH19_9MICO</name>
<organism evidence="2 3">
    <name type="scientific">Aquiluna borgnonia</name>
    <dbReference type="NCBI Taxonomy" id="2499157"/>
    <lineage>
        <taxon>Bacteria</taxon>
        <taxon>Bacillati</taxon>
        <taxon>Actinomycetota</taxon>
        <taxon>Actinomycetes</taxon>
        <taxon>Micrococcales</taxon>
        <taxon>Microbacteriaceae</taxon>
        <taxon>Luna cluster</taxon>
        <taxon>Luna-1 subcluster</taxon>
        <taxon>Aquiluna</taxon>
    </lineage>
</organism>
<sequence>MNDQSFTAGNYYQNNYTKEQNSQFAVEFDSITKQMVQHLDAGLGYSSSEMQQAVQRHYDFCLKFWTPSKESYKSLAMSYILPTEYRDSYESYREGLGKYIYDAVCHFADSRLS</sequence>
<dbReference type="InterPro" id="IPR012925">
    <property type="entry name" value="TipAS_dom"/>
</dbReference>
<feature type="domain" description="TipAS antibiotic-recognition" evidence="1">
    <location>
        <begin position="12"/>
        <end position="106"/>
    </location>
</feature>
<dbReference type="SUPFAM" id="SSF89082">
    <property type="entry name" value="Antibiotic binding domain of TipA-like multidrug resistance regulators"/>
    <property type="match status" value="1"/>
</dbReference>